<dbReference type="EMBL" id="JAEUBD010001062">
    <property type="protein sequence ID" value="KAH3667548.1"/>
    <property type="molecule type" value="Genomic_DNA"/>
</dbReference>
<accession>A0A9P8T5Z9</accession>
<protein>
    <submittedName>
        <fullName evidence="1">Uncharacterized protein</fullName>
    </submittedName>
</protein>
<evidence type="ECO:0000313" key="2">
    <source>
        <dbReference type="Proteomes" id="UP000788993"/>
    </source>
</evidence>
<evidence type="ECO:0000313" key="1">
    <source>
        <dbReference type="EMBL" id="KAH3667548.1"/>
    </source>
</evidence>
<dbReference type="AlphaFoldDB" id="A0A9P8T5Z9"/>
<sequence length="233" mass="25036">MSLSSLTSCSVSVFRNISCCLSVSSGVSRSSASPFASLATREHTWDAKNAILYVRSLAPRAFNPVMPELSASVVDPIPRDRTDMGFTPGRPSCVTSGTTTSVPVNLHLSPGLALSTSSPRKITSNVLGIEPVGISLAFSWMRTFCQSKNVDLAMLSVQDAWFSHVGFEQLLGSVYLNVCSTFSMSVLHTSHVNEALYSSGLTSLVRVTVPEMDMSMPMFSALSSRILLMVGRL</sequence>
<dbReference type="Proteomes" id="UP000788993">
    <property type="component" value="Unassembled WGS sequence"/>
</dbReference>
<organism evidence="1 2">
    <name type="scientific">Ogataea polymorpha</name>
    <dbReference type="NCBI Taxonomy" id="460523"/>
    <lineage>
        <taxon>Eukaryota</taxon>
        <taxon>Fungi</taxon>
        <taxon>Dikarya</taxon>
        <taxon>Ascomycota</taxon>
        <taxon>Saccharomycotina</taxon>
        <taxon>Pichiomycetes</taxon>
        <taxon>Pichiales</taxon>
        <taxon>Pichiaceae</taxon>
        <taxon>Ogataea</taxon>
    </lineage>
</organism>
<comment type="caution">
    <text evidence="1">The sequence shown here is derived from an EMBL/GenBank/DDBJ whole genome shotgun (WGS) entry which is preliminary data.</text>
</comment>
<keyword evidence="2" id="KW-1185">Reference proteome</keyword>
<reference evidence="1" key="1">
    <citation type="journal article" date="2021" name="Open Biol.">
        <title>Shared evolutionary footprints suggest mitochondrial oxidative damage underlies multiple complex I losses in fungi.</title>
        <authorList>
            <person name="Schikora-Tamarit M.A."/>
            <person name="Marcet-Houben M."/>
            <person name="Nosek J."/>
            <person name="Gabaldon T."/>
        </authorList>
    </citation>
    <scope>NUCLEOTIDE SEQUENCE</scope>
    <source>
        <strain evidence="1">NCAIM Y.01608</strain>
    </source>
</reference>
<reference evidence="1" key="2">
    <citation type="submission" date="2021-01" db="EMBL/GenBank/DDBJ databases">
        <authorList>
            <person name="Schikora-Tamarit M.A."/>
        </authorList>
    </citation>
    <scope>NUCLEOTIDE SEQUENCE</scope>
    <source>
        <strain evidence="1">NCAIM Y.01608</strain>
    </source>
</reference>
<gene>
    <name evidence="1" type="ORF">OGATHE_003071</name>
</gene>
<name>A0A9P8T5Z9_9ASCO</name>
<proteinExistence type="predicted"/>